<proteinExistence type="predicted"/>
<keyword evidence="3" id="KW-1185">Reference proteome</keyword>
<feature type="transmembrane region" description="Helical" evidence="1">
    <location>
        <begin position="46"/>
        <end position="71"/>
    </location>
</feature>
<feature type="transmembrane region" description="Helical" evidence="1">
    <location>
        <begin position="109"/>
        <end position="140"/>
    </location>
</feature>
<feature type="transmembrane region" description="Helical" evidence="1">
    <location>
        <begin position="6"/>
        <end position="39"/>
    </location>
</feature>
<gene>
    <name evidence="2" type="ORF">ACFPPA_02040</name>
</gene>
<dbReference type="RefSeq" id="WP_377316790.1">
    <property type="nucleotide sequence ID" value="NZ_JBHSNF010000001.1"/>
</dbReference>
<keyword evidence="1" id="KW-0472">Membrane</keyword>
<keyword evidence="1" id="KW-1133">Transmembrane helix</keyword>
<dbReference type="EMBL" id="JBHSNF010000001">
    <property type="protein sequence ID" value="MFC5524516.1"/>
    <property type="molecule type" value="Genomic_DNA"/>
</dbReference>
<evidence type="ECO:0000256" key="1">
    <source>
        <dbReference type="SAM" id="Phobius"/>
    </source>
</evidence>
<protein>
    <submittedName>
        <fullName evidence="2">Uncharacterized protein</fullName>
    </submittedName>
</protein>
<evidence type="ECO:0000313" key="3">
    <source>
        <dbReference type="Proteomes" id="UP001596114"/>
    </source>
</evidence>
<comment type="caution">
    <text evidence="2">The sequence shown here is derived from an EMBL/GenBank/DDBJ whole genome shotgun (WGS) entry which is preliminary data.</text>
</comment>
<accession>A0ABW0QIU0</accession>
<dbReference type="Proteomes" id="UP001596114">
    <property type="component" value="Unassembled WGS sequence"/>
</dbReference>
<name>A0ABW0QIU0_9GAMM</name>
<keyword evidence="1" id="KW-0812">Transmembrane</keyword>
<organism evidence="2 3">
    <name type="scientific">Rhodanobacter ginsengisoli</name>
    <dbReference type="NCBI Taxonomy" id="418646"/>
    <lineage>
        <taxon>Bacteria</taxon>
        <taxon>Pseudomonadati</taxon>
        <taxon>Pseudomonadota</taxon>
        <taxon>Gammaproteobacteria</taxon>
        <taxon>Lysobacterales</taxon>
        <taxon>Rhodanobacteraceae</taxon>
        <taxon>Rhodanobacter</taxon>
    </lineage>
</organism>
<feature type="transmembrane region" description="Helical" evidence="1">
    <location>
        <begin position="77"/>
        <end position="97"/>
    </location>
</feature>
<sequence>MGTSSFAALAGMGLFAMLVTCVVGILVAALVLGVAFRLVVGYMPSYLRALGAVLLTAVAVVVVSIILRMILPGGLSGLLSLVTQFLVGAAVVNYLLLARNGSRIGYGKACVVQLLYLVIGILLALIIGFIFSMVFGAAMLGMH</sequence>
<evidence type="ECO:0000313" key="2">
    <source>
        <dbReference type="EMBL" id="MFC5524516.1"/>
    </source>
</evidence>
<reference evidence="3" key="1">
    <citation type="journal article" date="2019" name="Int. J. Syst. Evol. Microbiol.">
        <title>The Global Catalogue of Microorganisms (GCM) 10K type strain sequencing project: providing services to taxonomists for standard genome sequencing and annotation.</title>
        <authorList>
            <consortium name="The Broad Institute Genomics Platform"/>
            <consortium name="The Broad Institute Genome Sequencing Center for Infectious Disease"/>
            <person name="Wu L."/>
            <person name="Ma J."/>
        </authorList>
    </citation>
    <scope>NUCLEOTIDE SEQUENCE [LARGE SCALE GENOMIC DNA]</scope>
    <source>
        <strain evidence="3">CGMCC 1.16619</strain>
    </source>
</reference>